<dbReference type="InParanoid" id="A0A1D6G3Z9"/>
<feature type="region of interest" description="Disordered" evidence="1">
    <location>
        <begin position="1"/>
        <end position="46"/>
    </location>
</feature>
<evidence type="ECO:0000256" key="1">
    <source>
        <dbReference type="SAM" id="MobiDB-lite"/>
    </source>
</evidence>
<reference evidence="2" key="1">
    <citation type="submission" date="2015-12" db="EMBL/GenBank/DDBJ databases">
        <title>Update maize B73 reference genome by single molecule sequencing technologies.</title>
        <authorList>
            <consortium name="Maize Genome Sequencing Project"/>
            <person name="Ware D."/>
        </authorList>
    </citation>
    <scope>NUCLEOTIDE SEQUENCE</scope>
    <source>
        <tissue evidence="2">Seedling</tissue>
    </source>
</reference>
<feature type="compositionally biased region" description="Basic and acidic residues" evidence="1">
    <location>
        <begin position="90"/>
        <end position="100"/>
    </location>
</feature>
<sequence>MLDSLATVTASSSSYEGGGEEARRGGVASCARRRGETRPAGLAGTGGLHCTDGVGLAARRGSDNARRFAAGEGERRTERSRGTCLGGGDADARALRERTP</sequence>
<protein>
    <submittedName>
        <fullName evidence="2">Uncharacterized protein</fullName>
    </submittedName>
</protein>
<organism evidence="2">
    <name type="scientific">Zea mays</name>
    <name type="common">Maize</name>
    <dbReference type="NCBI Taxonomy" id="4577"/>
    <lineage>
        <taxon>Eukaryota</taxon>
        <taxon>Viridiplantae</taxon>
        <taxon>Streptophyta</taxon>
        <taxon>Embryophyta</taxon>
        <taxon>Tracheophyta</taxon>
        <taxon>Spermatophyta</taxon>
        <taxon>Magnoliopsida</taxon>
        <taxon>Liliopsida</taxon>
        <taxon>Poales</taxon>
        <taxon>Poaceae</taxon>
        <taxon>PACMAD clade</taxon>
        <taxon>Panicoideae</taxon>
        <taxon>Andropogonodae</taxon>
        <taxon>Andropogoneae</taxon>
        <taxon>Tripsacinae</taxon>
        <taxon>Zea</taxon>
    </lineage>
</organism>
<dbReference type="EMBL" id="CM000784">
    <property type="protein sequence ID" value="AQK98057.1"/>
    <property type="molecule type" value="Genomic_DNA"/>
</dbReference>
<feature type="region of interest" description="Disordered" evidence="1">
    <location>
        <begin position="65"/>
        <end position="100"/>
    </location>
</feature>
<feature type="compositionally biased region" description="Basic and acidic residues" evidence="1">
    <location>
        <begin position="72"/>
        <end position="81"/>
    </location>
</feature>
<gene>
    <name evidence="2" type="ORF">ZEAMMB73_Zm00001d011808</name>
</gene>
<dbReference type="AlphaFoldDB" id="A0A1D6G3Z9"/>
<name>A0A1D6G3Z9_MAIZE</name>
<dbReference type="FunCoup" id="A0A1D6G3Z9">
    <property type="interactions" value="473"/>
</dbReference>
<proteinExistence type="predicted"/>
<accession>A0A1D6G3Z9</accession>
<evidence type="ECO:0000313" key="2">
    <source>
        <dbReference type="EMBL" id="AQK98057.1"/>
    </source>
</evidence>